<accession>A0A977KSP5</accession>
<dbReference type="InterPro" id="IPR038296">
    <property type="entry name" value="ParD_sf"/>
</dbReference>
<reference evidence="1" key="1">
    <citation type="submission" date="2021-04" db="EMBL/GenBank/DDBJ databases">
        <title>Genome sequence of Woronichinia naegeliana from Washington state freshwater lake bloom.</title>
        <authorList>
            <person name="Dreher T.W."/>
        </authorList>
    </citation>
    <scope>NUCLEOTIDE SEQUENCE</scope>
    <source>
        <strain evidence="1">WA131</strain>
    </source>
</reference>
<dbReference type="Proteomes" id="UP001065613">
    <property type="component" value="Chromosome"/>
</dbReference>
<organism evidence="1">
    <name type="scientific">Woronichinia naegeliana WA131</name>
    <dbReference type="NCBI Taxonomy" id="2824559"/>
    <lineage>
        <taxon>Bacteria</taxon>
        <taxon>Bacillati</taxon>
        <taxon>Cyanobacteriota</taxon>
        <taxon>Cyanophyceae</taxon>
        <taxon>Synechococcales</taxon>
        <taxon>Coelosphaeriaceae</taxon>
        <taxon>Woronichinia</taxon>
    </lineage>
</organism>
<gene>
    <name evidence="1" type="ORF">KA717_24355</name>
</gene>
<dbReference type="AlphaFoldDB" id="A0A977KSP5"/>
<dbReference type="EMBL" id="CP073041">
    <property type="protein sequence ID" value="UXE59069.1"/>
    <property type="molecule type" value="Genomic_DNA"/>
</dbReference>
<evidence type="ECO:0000313" key="1">
    <source>
        <dbReference type="EMBL" id="UXE59069.1"/>
    </source>
</evidence>
<name>A0A977KSP5_9CYAN</name>
<proteinExistence type="predicted"/>
<sequence>MEILLNPESQKFIQKQLEVGKYRNHDEAINVALFLLEKLDREYTEWLEETRQKVAIGIAQLERGESLDAEQVVEGILDKFRETKETAK</sequence>
<dbReference type="Gene3D" id="6.10.10.120">
    <property type="entry name" value="Antitoxin ParD1-like"/>
    <property type="match status" value="1"/>
</dbReference>
<dbReference type="KEGG" id="wna:KA717_24355"/>
<protein>
    <submittedName>
        <fullName evidence="1">Type II toxin-antitoxin system ParD family antitoxin</fullName>
    </submittedName>
</protein>